<comment type="subcellular location">
    <subcellularLocation>
        <location evidence="1">Cell membrane</location>
        <topology evidence="1">Multi-pass membrane protein</topology>
    </subcellularLocation>
</comment>
<dbReference type="InterPro" id="IPR003856">
    <property type="entry name" value="LPS_length_determ_N"/>
</dbReference>
<feature type="transmembrane region" description="Helical" evidence="8">
    <location>
        <begin position="42"/>
        <end position="62"/>
    </location>
</feature>
<dbReference type="Pfam" id="PF02706">
    <property type="entry name" value="Wzz"/>
    <property type="match status" value="1"/>
</dbReference>
<evidence type="ECO:0000256" key="1">
    <source>
        <dbReference type="ARBA" id="ARBA00004651"/>
    </source>
</evidence>
<dbReference type="InterPro" id="IPR050445">
    <property type="entry name" value="Bact_polysacc_biosynth/exp"/>
</dbReference>
<feature type="domain" description="Tyrosine-protein kinase G-rich" evidence="10">
    <location>
        <begin position="305"/>
        <end position="376"/>
    </location>
</feature>
<dbReference type="InterPro" id="IPR032807">
    <property type="entry name" value="GNVR"/>
</dbReference>
<feature type="domain" description="Polysaccharide chain length determinant N-terminal" evidence="9">
    <location>
        <begin position="29"/>
        <end position="120"/>
    </location>
</feature>
<accession>A0A239CUM6</accession>
<dbReference type="AlphaFoldDB" id="A0A239CUM6"/>
<dbReference type="GO" id="GO:0004713">
    <property type="term" value="F:protein tyrosine kinase activity"/>
    <property type="evidence" value="ECO:0007669"/>
    <property type="project" value="TreeGrafter"/>
</dbReference>
<evidence type="ECO:0000256" key="8">
    <source>
        <dbReference type="SAM" id="Phobius"/>
    </source>
</evidence>
<evidence type="ECO:0000256" key="4">
    <source>
        <dbReference type="ARBA" id="ARBA00022989"/>
    </source>
</evidence>
<evidence type="ECO:0000256" key="5">
    <source>
        <dbReference type="ARBA" id="ARBA00023136"/>
    </source>
</evidence>
<keyword evidence="6" id="KW-0175">Coiled coil</keyword>
<dbReference type="Pfam" id="PF13807">
    <property type="entry name" value="GNVR"/>
    <property type="match status" value="1"/>
</dbReference>
<proteinExistence type="predicted"/>
<name>A0A239CUM6_9BACT</name>
<sequence>MSLESPTPYRAELRPEPSGPPPAPPSGGELDLFALLLVQQRHWLRTFLFGVAGFCLMLAWMLTAVPRFSSTAVLLVPQANPSAAGLALQMASGLDLMGGGFEVYVDILKSRSLADRLIDKNGLMAFYHAKTRADAERALAASSIFEASKEGLIRITVETGDKNLSATLANGYLTELDRLNQTLAITSAGQQRVFYERQMVQEKDALADAEVALKQEQERSGLMLPPAQAQAALTAIENTRAQLRLRQIQLNGMLQSATEQNVEVVRLRAEIASLEGQLAAMKSGSGEEAGFSTSKAPGETLTYTRLAREVKFHETLFELLEKQFETARQQEAKTISMVQILDPAVPADHKSWPPRTLYCLLGIAGGLGFGFVYTFLEAFVRTVARNPENRARYRQLVSGGADETHGPAAR</sequence>
<dbReference type="PANTHER" id="PTHR32309:SF13">
    <property type="entry name" value="FERRIC ENTEROBACTIN TRANSPORT PROTEIN FEPE"/>
    <property type="match status" value="1"/>
</dbReference>
<evidence type="ECO:0000259" key="9">
    <source>
        <dbReference type="Pfam" id="PF02706"/>
    </source>
</evidence>
<gene>
    <name evidence="11" type="ORF">SAMN05421770_101117</name>
</gene>
<keyword evidence="5 8" id="KW-0472">Membrane</keyword>
<dbReference type="RefSeq" id="WP_176441527.1">
    <property type="nucleotide sequence ID" value="NZ_FZOU01000001.1"/>
</dbReference>
<dbReference type="Proteomes" id="UP000198356">
    <property type="component" value="Unassembled WGS sequence"/>
</dbReference>
<evidence type="ECO:0000256" key="3">
    <source>
        <dbReference type="ARBA" id="ARBA00022692"/>
    </source>
</evidence>
<dbReference type="EMBL" id="FZOU01000001">
    <property type="protein sequence ID" value="SNS23777.1"/>
    <property type="molecule type" value="Genomic_DNA"/>
</dbReference>
<keyword evidence="4 8" id="KW-1133">Transmembrane helix</keyword>
<keyword evidence="12" id="KW-1185">Reference proteome</keyword>
<evidence type="ECO:0000313" key="11">
    <source>
        <dbReference type="EMBL" id="SNS23777.1"/>
    </source>
</evidence>
<keyword evidence="2" id="KW-1003">Cell membrane</keyword>
<dbReference type="PANTHER" id="PTHR32309">
    <property type="entry name" value="TYROSINE-PROTEIN KINASE"/>
    <property type="match status" value="1"/>
</dbReference>
<feature type="transmembrane region" description="Helical" evidence="8">
    <location>
        <begin position="357"/>
        <end position="376"/>
    </location>
</feature>
<keyword evidence="3 8" id="KW-0812">Transmembrane</keyword>
<evidence type="ECO:0000256" key="6">
    <source>
        <dbReference type="SAM" id="Coils"/>
    </source>
</evidence>
<protein>
    <submittedName>
        <fullName evidence="11">Capsule polysaccharide export protein KpsE/RkpR</fullName>
    </submittedName>
</protein>
<evidence type="ECO:0000256" key="2">
    <source>
        <dbReference type="ARBA" id="ARBA00022475"/>
    </source>
</evidence>
<evidence type="ECO:0000259" key="10">
    <source>
        <dbReference type="Pfam" id="PF13807"/>
    </source>
</evidence>
<dbReference type="GO" id="GO:0005886">
    <property type="term" value="C:plasma membrane"/>
    <property type="evidence" value="ECO:0007669"/>
    <property type="project" value="UniProtKB-SubCell"/>
</dbReference>
<evidence type="ECO:0000313" key="12">
    <source>
        <dbReference type="Proteomes" id="UP000198356"/>
    </source>
</evidence>
<reference evidence="11 12" key="1">
    <citation type="submission" date="2017-06" db="EMBL/GenBank/DDBJ databases">
        <authorList>
            <person name="Kim H.J."/>
            <person name="Triplett B.A."/>
        </authorList>
    </citation>
    <scope>NUCLEOTIDE SEQUENCE [LARGE SCALE GENOMIC DNA]</scope>
    <source>
        <strain evidence="11 12">DSM 18704</strain>
    </source>
</reference>
<feature type="coiled-coil region" evidence="6">
    <location>
        <begin position="257"/>
        <end position="284"/>
    </location>
</feature>
<feature type="region of interest" description="Disordered" evidence="7">
    <location>
        <begin position="1"/>
        <end position="25"/>
    </location>
</feature>
<organism evidence="11 12">
    <name type="scientific">Granulicella rosea</name>
    <dbReference type="NCBI Taxonomy" id="474952"/>
    <lineage>
        <taxon>Bacteria</taxon>
        <taxon>Pseudomonadati</taxon>
        <taxon>Acidobacteriota</taxon>
        <taxon>Terriglobia</taxon>
        <taxon>Terriglobales</taxon>
        <taxon>Acidobacteriaceae</taxon>
        <taxon>Granulicella</taxon>
    </lineage>
</organism>
<evidence type="ECO:0000256" key="7">
    <source>
        <dbReference type="SAM" id="MobiDB-lite"/>
    </source>
</evidence>